<evidence type="ECO:0000256" key="1">
    <source>
        <dbReference type="SAM" id="SignalP"/>
    </source>
</evidence>
<dbReference type="AlphaFoldDB" id="A0A6M2DB72"/>
<name>A0A6M2DB72_RHIMP</name>
<sequence>MSWCVVLAKLSASVIMRAVRSSSCVRASPRSVSPCLALMTSPASVPACALMASMLPVLPGMWRATVFDGFPLASPKSSSRSSILGPPPNRPLKKPCFGASGISLFKNMVPSISCKLAQKSEEMVNFCNSDGEHKNIPCPFLLKQKVLAILMSTSGRKSVS</sequence>
<proteinExistence type="predicted"/>
<protein>
    <submittedName>
        <fullName evidence="2">Putative secreted protein</fullName>
    </submittedName>
</protein>
<reference evidence="2" key="1">
    <citation type="submission" date="2019-09" db="EMBL/GenBank/DDBJ databases">
        <title>Organ-specific transcriptomic study of the physiology of the cattle tick, Rhipicephalus microplus.</title>
        <authorList>
            <person name="Tirloni L."/>
            <person name="Braz G."/>
            <person name="Gandara A.C.P."/>
            <person name="Sabadin G.A."/>
            <person name="da Silva R.M."/>
            <person name="Guizzo M.G."/>
            <person name="Machado J.A."/>
            <person name="Costa E.P."/>
            <person name="Gomes H.F."/>
            <person name="Moraes J."/>
            <person name="Mota M.B.S."/>
            <person name="Mesquita R.D."/>
            <person name="Alvarenga P.H."/>
            <person name="Alves F."/>
            <person name="Seixas A."/>
            <person name="da Fonseca R.N."/>
            <person name="Fogaca A."/>
            <person name="Logullo C."/>
            <person name="Tanaka A."/>
            <person name="Daffre S."/>
            <person name="Termignoni C."/>
            <person name="Vaz I.S.Jr."/>
            <person name="Oliveira P.L."/>
            <person name="Ribeiro J.M."/>
        </authorList>
    </citation>
    <scope>NUCLEOTIDE SEQUENCE</scope>
    <source>
        <strain evidence="2">Porto Alegre</strain>
    </source>
</reference>
<keyword evidence="1" id="KW-0732">Signal</keyword>
<organism evidence="2">
    <name type="scientific">Rhipicephalus microplus</name>
    <name type="common">Cattle tick</name>
    <name type="synonym">Boophilus microplus</name>
    <dbReference type="NCBI Taxonomy" id="6941"/>
    <lineage>
        <taxon>Eukaryota</taxon>
        <taxon>Metazoa</taxon>
        <taxon>Ecdysozoa</taxon>
        <taxon>Arthropoda</taxon>
        <taxon>Chelicerata</taxon>
        <taxon>Arachnida</taxon>
        <taxon>Acari</taxon>
        <taxon>Parasitiformes</taxon>
        <taxon>Ixodida</taxon>
        <taxon>Ixodoidea</taxon>
        <taxon>Ixodidae</taxon>
        <taxon>Rhipicephalinae</taxon>
        <taxon>Rhipicephalus</taxon>
        <taxon>Boophilus</taxon>
    </lineage>
</organism>
<accession>A0A6M2DB72</accession>
<feature type="signal peptide" evidence="1">
    <location>
        <begin position="1"/>
        <end position="21"/>
    </location>
</feature>
<dbReference type="EMBL" id="GHWJ01009744">
    <property type="protein sequence ID" value="NOV42481.1"/>
    <property type="molecule type" value="Transcribed_RNA"/>
</dbReference>
<feature type="chain" id="PRO_5026902695" evidence="1">
    <location>
        <begin position="22"/>
        <end position="160"/>
    </location>
</feature>
<evidence type="ECO:0000313" key="2">
    <source>
        <dbReference type="EMBL" id="NOV42481.1"/>
    </source>
</evidence>